<feature type="domain" description="Enoyl reductase (ER)" evidence="1">
    <location>
        <begin position="16"/>
        <end position="335"/>
    </location>
</feature>
<dbReference type="Gene3D" id="3.40.50.720">
    <property type="entry name" value="NAD(P)-binding Rossmann-like Domain"/>
    <property type="match status" value="1"/>
</dbReference>
<dbReference type="PANTHER" id="PTHR11695:SF294">
    <property type="entry name" value="RETICULON-4-INTERACTING PROTEIN 1, MITOCHONDRIAL"/>
    <property type="match status" value="1"/>
</dbReference>
<dbReference type="Proteomes" id="UP000605427">
    <property type="component" value="Unassembled WGS sequence"/>
</dbReference>
<dbReference type="SUPFAM" id="SSF51735">
    <property type="entry name" value="NAD(P)-binding Rossmann-fold domains"/>
    <property type="match status" value="1"/>
</dbReference>
<evidence type="ECO:0000313" key="3">
    <source>
        <dbReference type="Proteomes" id="UP000605427"/>
    </source>
</evidence>
<dbReference type="InterPro" id="IPR013154">
    <property type="entry name" value="ADH-like_N"/>
</dbReference>
<organism evidence="2 3">
    <name type="scientific">Saccharibacillus endophyticus</name>
    <dbReference type="NCBI Taxonomy" id="2060666"/>
    <lineage>
        <taxon>Bacteria</taxon>
        <taxon>Bacillati</taxon>
        <taxon>Bacillota</taxon>
        <taxon>Bacilli</taxon>
        <taxon>Bacillales</taxon>
        <taxon>Paenibacillaceae</taxon>
        <taxon>Saccharibacillus</taxon>
    </lineage>
</organism>
<gene>
    <name evidence="2" type="ORF">GCM10007362_21170</name>
</gene>
<dbReference type="Gene3D" id="3.90.180.10">
    <property type="entry name" value="Medium-chain alcohol dehydrogenases, catalytic domain"/>
    <property type="match status" value="1"/>
</dbReference>
<comment type="caution">
    <text evidence="2">The sequence shown here is derived from an EMBL/GenBank/DDBJ whole genome shotgun (WGS) entry which is preliminary data.</text>
</comment>
<dbReference type="RefSeq" id="WP_172243292.1">
    <property type="nucleotide sequence ID" value="NZ_BMDD01000002.1"/>
</dbReference>
<reference evidence="3" key="1">
    <citation type="journal article" date="2019" name="Int. J. Syst. Evol. Microbiol.">
        <title>The Global Catalogue of Microorganisms (GCM) 10K type strain sequencing project: providing services to taxonomists for standard genome sequencing and annotation.</title>
        <authorList>
            <consortium name="The Broad Institute Genomics Platform"/>
            <consortium name="The Broad Institute Genome Sequencing Center for Infectious Disease"/>
            <person name="Wu L."/>
            <person name="Ma J."/>
        </authorList>
    </citation>
    <scope>NUCLEOTIDE SEQUENCE [LARGE SCALE GENOMIC DNA]</scope>
    <source>
        <strain evidence="3">CCM 8702</strain>
    </source>
</reference>
<dbReference type="EMBL" id="BMDD01000002">
    <property type="protein sequence ID" value="GGH77430.1"/>
    <property type="molecule type" value="Genomic_DNA"/>
</dbReference>
<sequence>MTTKMKAAQISKYSKSLKAEINEIPIPAIADHEVLIKVKAAAVNPLEMLIIRGEVRLIQDYSFPLTLGNELAGTIERIGKQVKAFRVGQDVYTRLPIRKIGAFAEYAAVDADAIASMPKNLSYAEAASMALTGLTAYQGLHEELEAKAGQSVFIPGGSGGFGQMAVPIAKSLKLKISVSGNAQARERTLAMGADEYLDYSKEHYADLLKDVDYVLDTLGAAEFENELKIIKPGGRLLSLKTGPNKRFAEDRQLPWWKRRLFSAAGAKYDKKAKKKNVQYRFIFVRSDGKQLKEVTKIIEENQVRPHIHTEKFALDDINAALALVATGRPKGKVIIHFE</sequence>
<evidence type="ECO:0000313" key="2">
    <source>
        <dbReference type="EMBL" id="GGH77430.1"/>
    </source>
</evidence>
<dbReference type="SUPFAM" id="SSF50129">
    <property type="entry name" value="GroES-like"/>
    <property type="match status" value="1"/>
</dbReference>
<proteinExistence type="predicted"/>
<dbReference type="InterPro" id="IPR050700">
    <property type="entry name" value="YIM1/Zinc_Alcohol_DH_Fams"/>
</dbReference>
<dbReference type="PANTHER" id="PTHR11695">
    <property type="entry name" value="ALCOHOL DEHYDROGENASE RELATED"/>
    <property type="match status" value="1"/>
</dbReference>
<dbReference type="CDD" id="cd05289">
    <property type="entry name" value="MDR_like_2"/>
    <property type="match status" value="1"/>
</dbReference>
<keyword evidence="3" id="KW-1185">Reference proteome</keyword>
<dbReference type="Pfam" id="PF13602">
    <property type="entry name" value="ADH_zinc_N_2"/>
    <property type="match status" value="1"/>
</dbReference>
<dbReference type="InterPro" id="IPR011032">
    <property type="entry name" value="GroES-like_sf"/>
</dbReference>
<protein>
    <submittedName>
        <fullName evidence="2">Oxidoreductase</fullName>
    </submittedName>
</protein>
<name>A0ABQ1ZRX1_9BACL</name>
<accession>A0ABQ1ZRX1</accession>
<dbReference type="Pfam" id="PF08240">
    <property type="entry name" value="ADH_N"/>
    <property type="match status" value="1"/>
</dbReference>
<dbReference type="SMART" id="SM00829">
    <property type="entry name" value="PKS_ER"/>
    <property type="match status" value="1"/>
</dbReference>
<dbReference type="InterPro" id="IPR020843">
    <property type="entry name" value="ER"/>
</dbReference>
<dbReference type="InterPro" id="IPR036291">
    <property type="entry name" value="NAD(P)-bd_dom_sf"/>
</dbReference>
<evidence type="ECO:0000259" key="1">
    <source>
        <dbReference type="SMART" id="SM00829"/>
    </source>
</evidence>